<keyword evidence="3" id="KW-1185">Reference proteome</keyword>
<reference evidence="2" key="1">
    <citation type="submission" date="2020-08" db="EMBL/GenBank/DDBJ databases">
        <title>Genome sequencing and assembly of the red palm weevil Rhynchophorus ferrugineus.</title>
        <authorList>
            <person name="Dias G.B."/>
            <person name="Bergman C.M."/>
            <person name="Manee M."/>
        </authorList>
    </citation>
    <scope>NUCLEOTIDE SEQUENCE</scope>
    <source>
        <strain evidence="2">AA-2017</strain>
        <tissue evidence="2">Whole larva</tissue>
    </source>
</reference>
<dbReference type="Proteomes" id="UP000625711">
    <property type="component" value="Unassembled WGS sequence"/>
</dbReference>
<feature type="chain" id="PRO_5032735906" evidence="1">
    <location>
        <begin position="22"/>
        <end position="81"/>
    </location>
</feature>
<accession>A0A834MM29</accession>
<evidence type="ECO:0000313" key="2">
    <source>
        <dbReference type="EMBL" id="KAF7285270.1"/>
    </source>
</evidence>
<name>A0A834MM29_RHYFE</name>
<dbReference type="EMBL" id="JAACXV010000058">
    <property type="protein sequence ID" value="KAF7285270.1"/>
    <property type="molecule type" value="Genomic_DNA"/>
</dbReference>
<evidence type="ECO:0000313" key="3">
    <source>
        <dbReference type="Proteomes" id="UP000625711"/>
    </source>
</evidence>
<keyword evidence="1" id="KW-0732">Signal</keyword>
<protein>
    <submittedName>
        <fullName evidence="2">Uncharacterized protein</fullName>
    </submittedName>
</protein>
<dbReference type="AlphaFoldDB" id="A0A834MM29"/>
<gene>
    <name evidence="2" type="ORF">GWI33_011399</name>
</gene>
<comment type="caution">
    <text evidence="2">The sequence shown here is derived from an EMBL/GenBank/DDBJ whole genome shotgun (WGS) entry which is preliminary data.</text>
</comment>
<proteinExistence type="predicted"/>
<feature type="signal peptide" evidence="1">
    <location>
        <begin position="1"/>
        <end position="21"/>
    </location>
</feature>
<evidence type="ECO:0000256" key="1">
    <source>
        <dbReference type="SAM" id="SignalP"/>
    </source>
</evidence>
<organism evidence="2 3">
    <name type="scientific">Rhynchophorus ferrugineus</name>
    <name type="common">Red palm weevil</name>
    <name type="synonym">Curculio ferrugineus</name>
    <dbReference type="NCBI Taxonomy" id="354439"/>
    <lineage>
        <taxon>Eukaryota</taxon>
        <taxon>Metazoa</taxon>
        <taxon>Ecdysozoa</taxon>
        <taxon>Arthropoda</taxon>
        <taxon>Hexapoda</taxon>
        <taxon>Insecta</taxon>
        <taxon>Pterygota</taxon>
        <taxon>Neoptera</taxon>
        <taxon>Endopterygota</taxon>
        <taxon>Coleoptera</taxon>
        <taxon>Polyphaga</taxon>
        <taxon>Cucujiformia</taxon>
        <taxon>Curculionidae</taxon>
        <taxon>Dryophthorinae</taxon>
        <taxon>Rhynchophorus</taxon>
    </lineage>
</organism>
<sequence>MKLAKVLCVISLLQNASYARAAATMDVIEAHTSKIGCMNYKKNTVDSDGIAGWLRGRHMGLERVDGYIGHRVEGRSVTKLT</sequence>